<protein>
    <recommendedName>
        <fullName evidence="8">3-hydroxyanthranilate 3,4-dioxygenase</fullName>
        <ecNumber evidence="8">1.13.11.6</ecNumber>
    </recommendedName>
    <alternativeName>
        <fullName evidence="8">3-hydroxyanthranilate oxygenase</fullName>
        <shortName evidence="8">3-HAO</shortName>
    </alternativeName>
    <alternativeName>
        <fullName evidence="8">3-hydroxyanthranilic acid dioxygenase</fullName>
        <shortName evidence="8">HAD</shortName>
    </alternativeName>
</protein>
<reference evidence="9 10" key="1">
    <citation type="submission" date="2020-04" db="EMBL/GenBank/DDBJ databases">
        <title>Perkinsus olseni comparative genomics.</title>
        <authorList>
            <person name="Bogema D.R."/>
        </authorList>
    </citation>
    <scope>NUCLEOTIDE SEQUENCE [LARGE SCALE GENOMIC DNA]</scope>
    <source>
        <strain evidence="9">00978-12</strain>
    </source>
</reference>
<dbReference type="EMBL" id="JABANP010000146">
    <property type="protein sequence ID" value="KAF4688642.1"/>
    <property type="molecule type" value="Genomic_DNA"/>
</dbReference>
<dbReference type="NCBIfam" id="TIGR03037">
    <property type="entry name" value="anthran_nbaC"/>
    <property type="match status" value="1"/>
</dbReference>
<evidence type="ECO:0000313" key="10">
    <source>
        <dbReference type="Proteomes" id="UP000541610"/>
    </source>
</evidence>
<dbReference type="UniPathway" id="UPA00253">
    <property type="reaction ID" value="UER00330"/>
</dbReference>
<comment type="function">
    <text evidence="2 8">Catalyzes the oxidative ring opening of 3-hydroxyanthranilate to 2-amino-3-carboxymuconate semialdehyde, which spontaneously cyclizes to quinolinate.</text>
</comment>
<evidence type="ECO:0000256" key="3">
    <source>
        <dbReference type="ARBA" id="ARBA00022642"/>
    </source>
</evidence>
<dbReference type="GO" id="GO:0034354">
    <property type="term" value="P:'de novo' NAD+ biosynthetic process from L-tryptophan"/>
    <property type="evidence" value="ECO:0007669"/>
    <property type="project" value="UniProtKB-UniRule"/>
</dbReference>
<evidence type="ECO:0000256" key="8">
    <source>
        <dbReference type="HAMAP-Rule" id="MF_03019"/>
    </source>
</evidence>
<dbReference type="GO" id="GO:0019805">
    <property type="term" value="P:quinolinate biosynthetic process"/>
    <property type="evidence" value="ECO:0007669"/>
    <property type="project" value="UniProtKB-UniRule"/>
</dbReference>
<comment type="subcellular location">
    <subcellularLocation>
        <location evidence="8">Cytoplasm</location>
    </subcellularLocation>
</comment>
<dbReference type="GO" id="GO:0008198">
    <property type="term" value="F:ferrous iron binding"/>
    <property type="evidence" value="ECO:0007669"/>
    <property type="project" value="UniProtKB-UniRule"/>
</dbReference>
<dbReference type="Pfam" id="PF06052">
    <property type="entry name" value="3-HAO"/>
    <property type="match status" value="1"/>
</dbReference>
<dbReference type="CDD" id="cd06123">
    <property type="entry name" value="cupin_HAO"/>
    <property type="match status" value="1"/>
</dbReference>
<gene>
    <name evidence="9" type="primary">BNA1_1</name>
    <name evidence="9" type="ORF">FOZ60_002563</name>
</gene>
<dbReference type="PANTHER" id="PTHR15497:SF1">
    <property type="entry name" value="3-HYDROXYANTHRANILATE 3,4-DIOXYGENASE"/>
    <property type="match status" value="1"/>
</dbReference>
<evidence type="ECO:0000256" key="4">
    <source>
        <dbReference type="ARBA" id="ARBA00022723"/>
    </source>
</evidence>
<comment type="catalytic activity">
    <reaction evidence="8">
        <text>3-hydroxyanthranilate + O2 = (2Z,4Z)-2-amino-3-carboxymuconate 6-semialdehyde</text>
        <dbReference type="Rhea" id="RHEA:17953"/>
        <dbReference type="ChEBI" id="CHEBI:15379"/>
        <dbReference type="ChEBI" id="CHEBI:36559"/>
        <dbReference type="ChEBI" id="CHEBI:77612"/>
        <dbReference type="EC" id="1.13.11.6"/>
    </reaction>
</comment>
<evidence type="ECO:0000256" key="5">
    <source>
        <dbReference type="ARBA" id="ARBA00022964"/>
    </source>
</evidence>
<evidence type="ECO:0000256" key="6">
    <source>
        <dbReference type="ARBA" id="ARBA00023002"/>
    </source>
</evidence>
<dbReference type="InterPro" id="IPR014710">
    <property type="entry name" value="RmlC-like_jellyroll"/>
</dbReference>
<dbReference type="InterPro" id="IPR010329">
    <property type="entry name" value="3hydroanth_dOase"/>
</dbReference>
<dbReference type="Gene3D" id="2.60.120.10">
    <property type="entry name" value="Jelly Rolls"/>
    <property type="match status" value="1"/>
</dbReference>
<keyword evidence="5 8" id="KW-0223">Dioxygenase</keyword>
<dbReference type="EC" id="1.13.11.6" evidence="8"/>
<evidence type="ECO:0000256" key="1">
    <source>
        <dbReference type="ARBA" id="ARBA00001954"/>
    </source>
</evidence>
<dbReference type="GO" id="GO:0005737">
    <property type="term" value="C:cytoplasm"/>
    <property type="evidence" value="ECO:0007669"/>
    <property type="project" value="UniProtKB-SubCell"/>
</dbReference>
<sequence length="316" mass="34940">MTHDLRSEGPVSVAEWVEVHSESFSPPICNKLMHKEHLSIMFVGGPNTRTDFHLDESPEFFWQMKGNMKLPIIERGEKKVIEIKEGEVFLLPSRIPHSPQRPEANSLGLVIERARVEGKEFDGLRWYTDFEKCDEVLWEKYFYCGDLGRDLVPVVEEFRASEAFATGRPTPGSVIADPPLRQDYQTIVPRPFSLNEWLEEHSGELSKPGARLSLFGDDHPEQGFKVVVLGAGGYASPAYTRLGLAGAKQATDDELSGGSEAFLYVVRGEVEVSGGDVGQKAVSAGECFVLAEGKFSKFRRSGDCIALLLTSSSSSP</sequence>
<dbReference type="AlphaFoldDB" id="A0A7J6NXM0"/>
<name>A0A7J6NXM0_PEROL</name>
<dbReference type="PANTHER" id="PTHR15497">
    <property type="entry name" value="3-HYDROXYANTHRANILATE 3,4-DIOXYGENASE"/>
    <property type="match status" value="1"/>
</dbReference>
<keyword evidence="3 8" id="KW-0662">Pyridine nucleotide biosynthesis</keyword>
<dbReference type="GO" id="GO:0000334">
    <property type="term" value="F:3-hydroxyanthranilate 3,4-dioxygenase activity"/>
    <property type="evidence" value="ECO:0007669"/>
    <property type="project" value="UniProtKB-UniRule"/>
</dbReference>
<evidence type="ECO:0000256" key="7">
    <source>
        <dbReference type="ARBA" id="ARBA00023004"/>
    </source>
</evidence>
<dbReference type="GO" id="GO:0043420">
    <property type="term" value="P:anthranilate metabolic process"/>
    <property type="evidence" value="ECO:0007669"/>
    <property type="project" value="UniProtKB-UniRule"/>
</dbReference>
<comment type="similarity">
    <text evidence="8">Belongs to the 3-HAO family.</text>
</comment>
<organism evidence="9 10">
    <name type="scientific">Perkinsus olseni</name>
    <name type="common">Perkinsus atlanticus</name>
    <dbReference type="NCBI Taxonomy" id="32597"/>
    <lineage>
        <taxon>Eukaryota</taxon>
        <taxon>Sar</taxon>
        <taxon>Alveolata</taxon>
        <taxon>Perkinsozoa</taxon>
        <taxon>Perkinsea</taxon>
        <taxon>Perkinsida</taxon>
        <taxon>Perkinsidae</taxon>
        <taxon>Perkinsus</taxon>
    </lineage>
</organism>
<keyword evidence="6 8" id="KW-0560">Oxidoreductase</keyword>
<accession>A0A7J6NXM0</accession>
<comment type="caution">
    <text evidence="9">The sequence shown here is derived from an EMBL/GenBank/DDBJ whole genome shotgun (WGS) entry which is preliminary data.</text>
</comment>
<keyword evidence="7" id="KW-0408">Iron</keyword>
<evidence type="ECO:0000256" key="2">
    <source>
        <dbReference type="ARBA" id="ARBA00002752"/>
    </source>
</evidence>
<keyword evidence="8" id="KW-0963">Cytoplasm</keyword>
<comment type="cofactor">
    <cofactor evidence="1">
        <name>Fe(2+)</name>
        <dbReference type="ChEBI" id="CHEBI:29033"/>
    </cofactor>
</comment>
<dbReference type="Proteomes" id="UP000541610">
    <property type="component" value="Unassembled WGS sequence"/>
</dbReference>
<keyword evidence="4" id="KW-0479">Metal-binding</keyword>
<dbReference type="SUPFAM" id="SSF51182">
    <property type="entry name" value="RmlC-like cupins"/>
    <property type="match status" value="1"/>
</dbReference>
<dbReference type="GO" id="GO:0006569">
    <property type="term" value="P:L-tryptophan catabolic process"/>
    <property type="evidence" value="ECO:0007669"/>
    <property type="project" value="UniProtKB-UniRule"/>
</dbReference>
<evidence type="ECO:0000313" key="9">
    <source>
        <dbReference type="EMBL" id="KAF4688642.1"/>
    </source>
</evidence>
<dbReference type="InterPro" id="IPR011051">
    <property type="entry name" value="RmlC_Cupin_sf"/>
</dbReference>
<dbReference type="OrthoDB" id="204928at2759"/>
<dbReference type="HAMAP" id="MF_00825">
    <property type="entry name" value="3_HAO"/>
    <property type="match status" value="1"/>
</dbReference>
<comment type="pathway">
    <text evidence="8">Cofactor biosynthesis; NAD(+) biosynthesis; quinolinate from L-kynurenine: step 3/3.</text>
</comment>
<proteinExistence type="inferred from homology"/>